<organism evidence="6 7">
    <name type="scientific">Herbaspirillum hiltneri N3</name>
    <dbReference type="NCBI Taxonomy" id="1262470"/>
    <lineage>
        <taxon>Bacteria</taxon>
        <taxon>Pseudomonadati</taxon>
        <taxon>Pseudomonadota</taxon>
        <taxon>Betaproteobacteria</taxon>
        <taxon>Burkholderiales</taxon>
        <taxon>Oxalobacteraceae</taxon>
        <taxon>Herbaspirillum</taxon>
    </lineage>
</organism>
<dbReference type="InterPro" id="IPR006059">
    <property type="entry name" value="SBP"/>
</dbReference>
<dbReference type="PANTHER" id="PTHR43649:SF34">
    <property type="entry name" value="ABC TRANSPORTER PERIPLASMIC-BINDING PROTEIN YCJN-RELATED"/>
    <property type="match status" value="1"/>
</dbReference>
<protein>
    <submittedName>
        <fullName evidence="6">ABC transporter substrate-binding protein</fullName>
    </submittedName>
</protein>
<evidence type="ECO:0000313" key="6">
    <source>
        <dbReference type="EMBL" id="AKZ63572.1"/>
    </source>
</evidence>
<dbReference type="Gene3D" id="3.40.190.10">
    <property type="entry name" value="Periplasmic binding protein-like II"/>
    <property type="match status" value="1"/>
</dbReference>
<evidence type="ECO:0000256" key="5">
    <source>
        <dbReference type="SAM" id="SignalP"/>
    </source>
</evidence>
<dbReference type="PANTHER" id="PTHR43649">
    <property type="entry name" value="ARABINOSE-BINDING PROTEIN-RELATED"/>
    <property type="match status" value="1"/>
</dbReference>
<name>A0ABM5V1Y2_9BURK</name>
<evidence type="ECO:0000256" key="2">
    <source>
        <dbReference type="ARBA" id="ARBA00008520"/>
    </source>
</evidence>
<evidence type="ECO:0000256" key="3">
    <source>
        <dbReference type="ARBA" id="ARBA00022448"/>
    </source>
</evidence>
<dbReference type="RefSeq" id="WP_053198264.1">
    <property type="nucleotide sequence ID" value="NZ_CP011409.1"/>
</dbReference>
<feature type="signal peptide" evidence="5">
    <location>
        <begin position="1"/>
        <end position="29"/>
    </location>
</feature>
<keyword evidence="3" id="KW-0813">Transport</keyword>
<sequence length="441" mass="47968">MTKLSRREFLIAGAASAAAASTVGGSAFAAPSAPGGIDYPIEKGATLRVLRWKRFVQGDEDLWNENVKKFTELTGVPVRTDSEGFEDVRPKAAVAANVGSGPDIVLGWFDDPHQYPTKLLDVTDLANSLGSRYGGWYDVFQKYGKSNGKWIAIPLGVIGICLVYRDSQLKAAGFEAVPKDLPGFLKMAQALKAKNTPIGFAHGKAVGDANNYAHWLLWAHGGKLVDEHGNVVINSAETRAALEYGKQLYQTMVQGTLSWQDPSNNKAYLDGQVSLTNNGISIYYAAKNSSDPKLLELAKDTQHTHYPIGVSGKPTELMQLTQMMAFKHTKYPNAAKAFLQFMMEPDQFNPWMKAAIGYVSQPLKAYEKNPVWTADPKATPYRDAASLMLDHGHAGPLGQASAACLADYVLVDMVAEAASGSKTVQQAIDRAAERAKRFYKT</sequence>
<keyword evidence="4 5" id="KW-0732">Signal</keyword>
<evidence type="ECO:0000256" key="1">
    <source>
        <dbReference type="ARBA" id="ARBA00004418"/>
    </source>
</evidence>
<dbReference type="InterPro" id="IPR050490">
    <property type="entry name" value="Bact_solute-bd_prot1"/>
</dbReference>
<gene>
    <name evidence="6" type="ORF">F506_13675</name>
</gene>
<dbReference type="PROSITE" id="PS51318">
    <property type="entry name" value="TAT"/>
    <property type="match status" value="1"/>
</dbReference>
<accession>A0ABM5V1Y2</accession>
<keyword evidence="7" id="KW-1185">Reference proteome</keyword>
<proteinExistence type="inferred from homology"/>
<feature type="chain" id="PRO_5046372227" evidence="5">
    <location>
        <begin position="30"/>
        <end position="441"/>
    </location>
</feature>
<reference evidence="7" key="1">
    <citation type="journal article" date="2015" name="Genome Announc.">
        <title>Complete Genome Sequence of Herbaspirillum hiltneri N3 (DSM 17495), Isolated from Surface-Sterilized Wheat Roots.</title>
        <authorList>
            <person name="Guizelini D."/>
            <person name="Saizaki P.M."/>
            <person name="Coimbra N.A."/>
            <person name="Weiss V.A."/>
            <person name="Faoro H."/>
            <person name="Sfeir M.Z."/>
            <person name="Baura V.A."/>
            <person name="Monteiro R.A."/>
            <person name="Chubatsu L.S."/>
            <person name="Souza E.M."/>
            <person name="Cruz L.M."/>
            <person name="Pedrosa F.O."/>
            <person name="Raittz R.T."/>
            <person name="Marchaukoski J.N."/>
            <person name="Steffens M.B."/>
        </authorList>
    </citation>
    <scope>NUCLEOTIDE SEQUENCE [LARGE SCALE GENOMIC DNA]</scope>
    <source>
        <strain evidence="7">N3</strain>
    </source>
</reference>
<comment type="subcellular location">
    <subcellularLocation>
        <location evidence="1">Periplasm</location>
    </subcellularLocation>
</comment>
<evidence type="ECO:0000313" key="7">
    <source>
        <dbReference type="Proteomes" id="UP000063429"/>
    </source>
</evidence>
<dbReference type="Pfam" id="PF13416">
    <property type="entry name" value="SBP_bac_8"/>
    <property type="match status" value="1"/>
</dbReference>
<dbReference type="InterPro" id="IPR006311">
    <property type="entry name" value="TAT_signal"/>
</dbReference>
<dbReference type="SUPFAM" id="SSF53850">
    <property type="entry name" value="Periplasmic binding protein-like II"/>
    <property type="match status" value="1"/>
</dbReference>
<dbReference type="EMBL" id="CP011409">
    <property type="protein sequence ID" value="AKZ63572.1"/>
    <property type="molecule type" value="Genomic_DNA"/>
</dbReference>
<comment type="similarity">
    <text evidence="2">Belongs to the bacterial solute-binding protein 1 family.</text>
</comment>
<evidence type="ECO:0000256" key="4">
    <source>
        <dbReference type="ARBA" id="ARBA00022729"/>
    </source>
</evidence>
<dbReference type="Proteomes" id="UP000063429">
    <property type="component" value="Chromosome"/>
</dbReference>